<evidence type="ECO:0000259" key="1">
    <source>
        <dbReference type="Pfam" id="PF01636"/>
    </source>
</evidence>
<dbReference type="InterPro" id="IPR002575">
    <property type="entry name" value="Aminoglycoside_PTrfase"/>
</dbReference>
<dbReference type="SUPFAM" id="SSF56112">
    <property type="entry name" value="Protein kinase-like (PK-like)"/>
    <property type="match status" value="1"/>
</dbReference>
<dbReference type="InterPro" id="IPR051678">
    <property type="entry name" value="AGP_Transferase"/>
</dbReference>
<protein>
    <submittedName>
        <fullName evidence="2">Kinase-like domain-containing protein</fullName>
    </submittedName>
</protein>
<dbReference type="PANTHER" id="PTHR21310">
    <property type="entry name" value="AMINOGLYCOSIDE PHOSPHOTRANSFERASE-RELATED-RELATED"/>
    <property type="match status" value="1"/>
</dbReference>
<reference evidence="2" key="1">
    <citation type="submission" date="2019-04" db="EMBL/GenBank/DDBJ databases">
        <title>Friends and foes A comparative genomics study of 23 Aspergillus species from section Flavi.</title>
        <authorList>
            <consortium name="DOE Joint Genome Institute"/>
            <person name="Kjaerbolling I."/>
            <person name="Vesth T."/>
            <person name="Frisvad J.C."/>
            <person name="Nybo J.L."/>
            <person name="Theobald S."/>
            <person name="Kildgaard S."/>
            <person name="Isbrandt T."/>
            <person name="Kuo A."/>
            <person name="Sato A."/>
            <person name="Lyhne E.K."/>
            <person name="Kogle M.E."/>
            <person name="Wiebenga A."/>
            <person name="Kun R.S."/>
            <person name="Lubbers R.J."/>
            <person name="Makela M.R."/>
            <person name="Barry K."/>
            <person name="Chovatia M."/>
            <person name="Clum A."/>
            <person name="Daum C."/>
            <person name="Haridas S."/>
            <person name="He G."/>
            <person name="LaButti K."/>
            <person name="Lipzen A."/>
            <person name="Mondo S."/>
            <person name="Riley R."/>
            <person name="Salamov A."/>
            <person name="Simmons B.A."/>
            <person name="Magnuson J.K."/>
            <person name="Henrissat B."/>
            <person name="Mortensen U.H."/>
            <person name="Larsen T.O."/>
            <person name="Devries R.P."/>
            <person name="Grigoriev I.V."/>
            <person name="Machida M."/>
            <person name="Baker S.E."/>
            <person name="Andersen M.R."/>
        </authorList>
    </citation>
    <scope>NUCLEOTIDE SEQUENCE [LARGE SCALE GENOMIC DNA]</scope>
    <source>
        <strain evidence="2">CBS 121.62</strain>
    </source>
</reference>
<dbReference type="Gene3D" id="3.90.1200.10">
    <property type="match status" value="1"/>
</dbReference>
<dbReference type="Pfam" id="PF01636">
    <property type="entry name" value="APH"/>
    <property type="match status" value="1"/>
</dbReference>
<dbReference type="VEuPathDB" id="FungiDB:AFLA_003872"/>
<organism evidence="2">
    <name type="scientific">Aspergillus flavus</name>
    <dbReference type="NCBI Taxonomy" id="5059"/>
    <lineage>
        <taxon>Eukaryota</taxon>
        <taxon>Fungi</taxon>
        <taxon>Dikarya</taxon>
        <taxon>Ascomycota</taxon>
        <taxon>Pezizomycotina</taxon>
        <taxon>Eurotiomycetes</taxon>
        <taxon>Eurotiomycetidae</taxon>
        <taxon>Eurotiales</taxon>
        <taxon>Aspergillaceae</taxon>
        <taxon>Aspergillus</taxon>
        <taxon>Aspergillus subgen. Circumdati</taxon>
    </lineage>
</organism>
<keyword evidence="2" id="KW-0808">Transferase</keyword>
<dbReference type="EMBL" id="ML734604">
    <property type="protein sequence ID" value="KAB8246083.1"/>
    <property type="molecule type" value="Genomic_DNA"/>
</dbReference>
<dbReference type="VEuPathDB" id="FungiDB:F9C07_1074"/>
<evidence type="ECO:0000313" key="2">
    <source>
        <dbReference type="EMBL" id="KAB8246083.1"/>
    </source>
</evidence>
<dbReference type="AlphaFoldDB" id="A0A5N6H017"/>
<feature type="domain" description="Aminoglycoside phosphotransferase" evidence="1">
    <location>
        <begin position="125"/>
        <end position="194"/>
    </location>
</feature>
<sequence>MTTSEKVSDTVCPACNWSTSKQRYCNVWSLGSNLILKERLNQPPKIEVQNIEFLEQHTTIPIPSVIREWTDDSDRYFILMNRLNGKPYGPLDSDKQLHDALMQALKEVPSPVLTQFKDRPLPICTPYTFTHGDLNCQNILVKDGELVGILDWESAGHFPVWWEYVATSIGFTAEDAKWKALLRVRLSGYEEGREFWRDLYALSRYPNLIERGQAFVDRLLCAEQAADGKLASTG</sequence>
<dbReference type="InterPro" id="IPR011009">
    <property type="entry name" value="Kinase-like_dom_sf"/>
</dbReference>
<dbReference type="CDD" id="cd05120">
    <property type="entry name" value="APH_ChoK_like"/>
    <property type="match status" value="1"/>
</dbReference>
<name>A0A5N6H017_ASPFL</name>
<dbReference type="Proteomes" id="UP000325434">
    <property type="component" value="Unassembled WGS sequence"/>
</dbReference>
<dbReference type="PANTHER" id="PTHR21310:SF55">
    <property type="entry name" value="AMINOGLYCOSIDE PHOSPHOTRANSFERASE DOMAIN-CONTAINING PROTEIN"/>
    <property type="match status" value="1"/>
</dbReference>
<accession>A0A5N6H017</accession>
<gene>
    <name evidence="2" type="ORF">BDV35DRAFT_380944</name>
</gene>
<dbReference type="GO" id="GO:0016301">
    <property type="term" value="F:kinase activity"/>
    <property type="evidence" value="ECO:0007669"/>
    <property type="project" value="UniProtKB-KW"/>
</dbReference>
<proteinExistence type="predicted"/>
<keyword evidence="2" id="KW-0418">Kinase</keyword>